<keyword evidence="1" id="KW-0326">Glycosidase</keyword>
<comment type="function">
    <text evidence="1">Non-lysosomal glucosylceramidase that catalyzes the hydrolysis of glucosylceramide (GlcCer) to free glucose and ceramide.</text>
</comment>
<comment type="similarity">
    <text evidence="1">Belongs to the non-lysosomal glucosylceramidase family.</text>
</comment>
<feature type="region of interest" description="Disordered" evidence="2">
    <location>
        <begin position="939"/>
        <end position="980"/>
    </location>
</feature>
<evidence type="ECO:0000256" key="2">
    <source>
        <dbReference type="SAM" id="MobiDB-lite"/>
    </source>
</evidence>
<dbReference type="PANTHER" id="PTHR12654">
    <property type="entry name" value="BILE ACID BETA-GLUCOSIDASE-RELATED"/>
    <property type="match status" value="1"/>
</dbReference>
<dbReference type="PIRSF" id="PIRSF028944">
    <property type="entry name" value="Beta_gluc_GBA2"/>
    <property type="match status" value="1"/>
</dbReference>
<dbReference type="EMBL" id="CACRXK020001211">
    <property type="protein sequence ID" value="CAB3987657.1"/>
    <property type="molecule type" value="Genomic_DNA"/>
</dbReference>
<dbReference type="InterPro" id="IPR052566">
    <property type="entry name" value="Non-lysos_glucosylceramidase"/>
</dbReference>
<dbReference type="FunFam" id="1.50.10.10:FF:000006">
    <property type="entry name" value="Non-lysosomal glucosylceramidase"/>
    <property type="match status" value="1"/>
</dbReference>
<dbReference type="InterPro" id="IPR024462">
    <property type="entry name" value="GH116_N"/>
</dbReference>
<gene>
    <name evidence="3" type="ORF">PACLA_8A008300</name>
</gene>
<dbReference type="AlphaFoldDB" id="A0A7D9HL18"/>
<dbReference type="SUPFAM" id="SSF48208">
    <property type="entry name" value="Six-hairpin glycosidases"/>
    <property type="match status" value="1"/>
</dbReference>
<comment type="catalytic activity">
    <reaction evidence="1">
        <text>a beta-D-glucosyl-(1&lt;-&gt;1')-N-acylsphing-4-enine + H2O = an N-acylsphing-4-enine + D-glucose</text>
        <dbReference type="Rhea" id="RHEA:13269"/>
        <dbReference type="ChEBI" id="CHEBI:4167"/>
        <dbReference type="ChEBI" id="CHEBI:15377"/>
        <dbReference type="ChEBI" id="CHEBI:22801"/>
        <dbReference type="ChEBI" id="CHEBI:52639"/>
        <dbReference type="EC" id="3.2.1.45"/>
    </reaction>
</comment>
<keyword evidence="4" id="KW-1185">Reference proteome</keyword>
<dbReference type="GO" id="GO:0005975">
    <property type="term" value="P:carbohydrate metabolic process"/>
    <property type="evidence" value="ECO:0007669"/>
    <property type="project" value="InterPro"/>
</dbReference>
<dbReference type="InterPro" id="IPR012341">
    <property type="entry name" value="6hp_glycosidase-like_sf"/>
</dbReference>
<comment type="caution">
    <text evidence="3">The sequence shown here is derived from an EMBL/GenBank/DDBJ whole genome shotgun (WGS) entry which is preliminary data.</text>
</comment>
<evidence type="ECO:0000313" key="4">
    <source>
        <dbReference type="Proteomes" id="UP001152795"/>
    </source>
</evidence>
<dbReference type="Gene3D" id="1.50.10.10">
    <property type="match status" value="1"/>
</dbReference>
<organism evidence="3 4">
    <name type="scientific">Paramuricea clavata</name>
    <name type="common">Red gorgonian</name>
    <name type="synonym">Violescent sea-whip</name>
    <dbReference type="NCBI Taxonomy" id="317549"/>
    <lineage>
        <taxon>Eukaryota</taxon>
        <taxon>Metazoa</taxon>
        <taxon>Cnidaria</taxon>
        <taxon>Anthozoa</taxon>
        <taxon>Octocorallia</taxon>
        <taxon>Malacalcyonacea</taxon>
        <taxon>Plexauridae</taxon>
        <taxon>Paramuricea</taxon>
    </lineage>
</organism>
<keyword evidence="1" id="KW-0378">Hydrolase</keyword>
<dbReference type="Proteomes" id="UP001152795">
    <property type="component" value="Unassembled WGS sequence"/>
</dbReference>
<dbReference type="InterPro" id="IPR014551">
    <property type="entry name" value="B_Glucosidase_GBA2-typ"/>
</dbReference>
<dbReference type="GO" id="GO:0006680">
    <property type="term" value="P:glucosylceramide catabolic process"/>
    <property type="evidence" value="ECO:0007669"/>
    <property type="project" value="InterPro"/>
</dbReference>
<evidence type="ECO:0000313" key="3">
    <source>
        <dbReference type="EMBL" id="CAB3987657.1"/>
    </source>
</evidence>
<dbReference type="PANTHER" id="PTHR12654:SF0">
    <property type="entry name" value="NON-LYSOSOMAL GLUCOSYLCERAMIDASE"/>
    <property type="match status" value="1"/>
</dbReference>
<keyword evidence="1" id="KW-0472">Membrane</keyword>
<reference evidence="3" key="1">
    <citation type="submission" date="2020-04" db="EMBL/GenBank/DDBJ databases">
        <authorList>
            <person name="Alioto T."/>
            <person name="Alioto T."/>
            <person name="Gomez Garrido J."/>
        </authorList>
    </citation>
    <scope>NUCLEOTIDE SEQUENCE</scope>
    <source>
        <strain evidence="3">A484AB</strain>
    </source>
</reference>
<proteinExistence type="inferred from homology"/>
<dbReference type="InterPro" id="IPR008928">
    <property type="entry name" value="6-hairpin_glycosidase_sf"/>
</dbReference>
<dbReference type="Pfam" id="PF04685">
    <property type="entry name" value="DUF608"/>
    <property type="match status" value="1"/>
</dbReference>
<dbReference type="InterPro" id="IPR006775">
    <property type="entry name" value="GH116_catalytic"/>
</dbReference>
<accession>A0A7D9HL18</accession>
<dbReference type="GO" id="GO:0004348">
    <property type="term" value="F:glucosylceramidase activity"/>
    <property type="evidence" value="ECO:0007669"/>
    <property type="project" value="UniProtKB-EC"/>
</dbReference>
<name>A0A7D9HL18_PARCT</name>
<dbReference type="Pfam" id="PF12215">
    <property type="entry name" value="Glyco_hydr_116N"/>
    <property type="match status" value="1"/>
</dbReference>
<keyword evidence="1" id="KW-0443">Lipid metabolism</keyword>
<feature type="compositionally biased region" description="Low complexity" evidence="2">
    <location>
        <begin position="942"/>
        <end position="962"/>
    </location>
</feature>
<sequence>MAEDDIRLEDSLPEYGWRVKLDHTFPQKPRPSKLPRWRQLPKLVGLGYRFMKYATKEKKEGRVPFIDPYKMNPCRQVYGVPLGGIGCGSIGRGWKGDFNRWQLTPGMYSYDDVHADQFVVCIRRKGKTVYQQVLSPQCTSNGLLYGHNLKSWNWGFNGANAIYHALYPRAWTVYEIPSQRIRLICRQISPVFPNDYKDTSLPVAVFVWTVQNYGKEDADVSIMFSFQSGEGKLNDVSYGHYNEPFTCKGIQSEVENGRTEGSKSHTVTCDVTGVLLHRNIDPACTYVIAAKAKHQGKNQLVRVTWKTVFNAKSPGRRLWQDLHEDGMLSSNPDPSHRSNPGEAPAAAVVASTTVPAGERRCLEFSLAWDMPIVYFGSKKMKHYRWYTKFFGYHGNAGSTLVSHALRTYPEWEEKIEEWQQPILRDKNLPAWYKSGIFNELYFVADGGTIWLDVAKEESRNTEVKYLPEIVRNYGRFAYLEGHEYRMYNTYDVHFYASFALIMLWPMLQLSLQYDIADYVNKSDFKQRLTMMSGRSCPRKVQGVVPHDIGDPDDEPWTNINAYTIHDTSEWKDLNLKFVLQLYRDYVFTQDIQFLDDLWPVAKTVMAKAVSQDSDGDGLIDNSGFADQTYDAWIVSGPSAYCGGLWLAALRTMSEIAKVLSYPEDIKKYNNILQRGKKAYERKLWNGRYYNYECSKRRYHNSIMADQMAGQWYLKACEIGQHPNDRVFPKAHVISALTTVFEYNVLRFHNGRLGAVNGMRPDGKVDTSSVQAEEVWTGITYAVAASMIQEGLVEEGFRTACGVYRSCYERFGMAFQTPEAYTGNGRYRSLGYMRPLSIWAIQWAWEKRSKKKYGTGSSSPDSSPCANEFYLLNGYSEQEEYNNVFIWEDRSLNVSPSETPVRKLSAEDLTSPLDEDYYVDAYSDFEDFSTMAVRAKSDGELNRSLTLSSGSSRRSRAQMSASGEISENGETSNLFHDSLPG</sequence>
<dbReference type="OrthoDB" id="730489at2759"/>
<dbReference type="GO" id="GO:0008422">
    <property type="term" value="F:beta-glucosidase activity"/>
    <property type="evidence" value="ECO:0007669"/>
    <property type="project" value="TreeGrafter"/>
</dbReference>
<protein>
    <recommendedName>
        <fullName evidence="1">Non-lysosomal glucosylceramidase</fullName>
        <shortName evidence="1">NLGase</shortName>
        <ecNumber evidence="1">3.2.1.45</ecNumber>
    </recommendedName>
</protein>
<dbReference type="GO" id="GO:0016020">
    <property type="term" value="C:membrane"/>
    <property type="evidence" value="ECO:0007669"/>
    <property type="project" value="InterPro"/>
</dbReference>
<dbReference type="EC" id="3.2.1.45" evidence="1"/>
<evidence type="ECO:0000256" key="1">
    <source>
        <dbReference type="PIRNR" id="PIRNR028944"/>
    </source>
</evidence>